<evidence type="ECO:0000313" key="2">
    <source>
        <dbReference type="Proteomes" id="UP000288805"/>
    </source>
</evidence>
<sequence length="368" mass="41646">MREVHAGVSGPHMRGHMLARKIMRIGYFWLTMETDCCQFVQRCPECQIYGDLIHVPSLELHVLASPWPFSVWSIDIIGKISPKSSSGYEFILVAIDYFTKVDVDTLLQRYGIQQHRSFVYKPQTNGAVETANKNIKRILRRMVETSQDWPEKLFFALELTLESAAWLMDLDANRFSEPTNIDQLKRRSEPPSLFSLAFRATISSQFGVQSHHLFSIRAFRATISSQFGVKSHHLLVARRSEPSSLLATTFRVILLSLTFRATISLQLGVQGHHRFSVTTFKVVFLSLTFGSHISSLVFGVTILSSLTFKAIILSWPGIHSHIFSVQSYVPSIQSWPLSSVLGVQSHVFSLAFRATIFFSLTFRAVSSL</sequence>
<dbReference type="InterPro" id="IPR012337">
    <property type="entry name" value="RNaseH-like_sf"/>
</dbReference>
<dbReference type="AlphaFoldDB" id="A0A438ENF3"/>
<name>A0A438ENF3_VITVI</name>
<dbReference type="Gene3D" id="1.10.340.70">
    <property type="match status" value="1"/>
</dbReference>
<gene>
    <name evidence="1" type="ORF">CK203_087479</name>
</gene>
<evidence type="ECO:0008006" key="3">
    <source>
        <dbReference type="Google" id="ProtNLM"/>
    </source>
</evidence>
<accession>A0A438ENF3</accession>
<dbReference type="Gene3D" id="3.30.420.10">
    <property type="entry name" value="Ribonuclease H-like superfamily/Ribonuclease H"/>
    <property type="match status" value="2"/>
</dbReference>
<reference evidence="1 2" key="1">
    <citation type="journal article" date="2018" name="PLoS Genet.">
        <title>Population sequencing reveals clonal diversity and ancestral inbreeding in the grapevine cultivar Chardonnay.</title>
        <authorList>
            <person name="Roach M.J."/>
            <person name="Johnson D.L."/>
            <person name="Bohlmann J."/>
            <person name="van Vuuren H.J."/>
            <person name="Jones S.J."/>
            <person name="Pretorius I.S."/>
            <person name="Schmidt S.A."/>
            <person name="Borneman A.R."/>
        </authorList>
    </citation>
    <scope>NUCLEOTIDE SEQUENCE [LARGE SCALE GENOMIC DNA]</scope>
    <source>
        <strain evidence="2">cv. Chardonnay</strain>
        <tissue evidence="1">Leaf</tissue>
    </source>
</reference>
<proteinExistence type="predicted"/>
<dbReference type="InterPro" id="IPR036397">
    <property type="entry name" value="RNaseH_sf"/>
</dbReference>
<dbReference type="GO" id="GO:0003676">
    <property type="term" value="F:nucleic acid binding"/>
    <property type="evidence" value="ECO:0007669"/>
    <property type="project" value="InterPro"/>
</dbReference>
<dbReference type="Proteomes" id="UP000288805">
    <property type="component" value="Unassembled WGS sequence"/>
</dbReference>
<dbReference type="InterPro" id="IPR052160">
    <property type="entry name" value="Gypsy_RT_Integrase-like"/>
</dbReference>
<dbReference type="SUPFAM" id="SSF53098">
    <property type="entry name" value="Ribonuclease H-like"/>
    <property type="match status" value="1"/>
</dbReference>
<dbReference type="EMBL" id="QGNW01001231">
    <property type="protein sequence ID" value="RVW49155.1"/>
    <property type="molecule type" value="Genomic_DNA"/>
</dbReference>
<comment type="caution">
    <text evidence="1">The sequence shown here is derived from an EMBL/GenBank/DDBJ whole genome shotgun (WGS) entry which is preliminary data.</text>
</comment>
<protein>
    <recommendedName>
        <fullName evidence="3">Integrase catalytic domain-containing protein</fullName>
    </recommendedName>
</protein>
<dbReference type="PANTHER" id="PTHR47266">
    <property type="entry name" value="ENDONUCLEASE-RELATED"/>
    <property type="match status" value="1"/>
</dbReference>
<organism evidence="1 2">
    <name type="scientific">Vitis vinifera</name>
    <name type="common">Grape</name>
    <dbReference type="NCBI Taxonomy" id="29760"/>
    <lineage>
        <taxon>Eukaryota</taxon>
        <taxon>Viridiplantae</taxon>
        <taxon>Streptophyta</taxon>
        <taxon>Embryophyta</taxon>
        <taxon>Tracheophyta</taxon>
        <taxon>Spermatophyta</taxon>
        <taxon>Magnoliopsida</taxon>
        <taxon>eudicotyledons</taxon>
        <taxon>Gunneridae</taxon>
        <taxon>Pentapetalae</taxon>
        <taxon>rosids</taxon>
        <taxon>Vitales</taxon>
        <taxon>Vitaceae</taxon>
        <taxon>Viteae</taxon>
        <taxon>Vitis</taxon>
    </lineage>
</organism>
<evidence type="ECO:0000313" key="1">
    <source>
        <dbReference type="EMBL" id="RVW49155.1"/>
    </source>
</evidence>